<dbReference type="EMBL" id="CP089982">
    <property type="protein sequence ID" value="WXA94559.1"/>
    <property type="molecule type" value="Genomic_DNA"/>
</dbReference>
<evidence type="ECO:0000313" key="1">
    <source>
        <dbReference type="EMBL" id="WXA94559.1"/>
    </source>
</evidence>
<proteinExistence type="predicted"/>
<accession>A0ABZ2K7B5</accession>
<gene>
    <name evidence="1" type="ORF">LZC95_50100</name>
</gene>
<name>A0ABZ2K7B5_9BACT</name>
<reference evidence="1 2" key="1">
    <citation type="submission" date="2021-12" db="EMBL/GenBank/DDBJ databases">
        <title>Discovery of the Pendulisporaceae a myxobacterial family with distinct sporulation behavior and unique specialized metabolism.</title>
        <authorList>
            <person name="Garcia R."/>
            <person name="Popoff A."/>
            <person name="Bader C.D."/>
            <person name="Loehr J."/>
            <person name="Walesch S."/>
            <person name="Walt C."/>
            <person name="Boldt J."/>
            <person name="Bunk B."/>
            <person name="Haeckl F.J.F.P.J."/>
            <person name="Gunesch A.P."/>
            <person name="Birkelbach J."/>
            <person name="Nuebel U."/>
            <person name="Pietschmann T."/>
            <person name="Bach T."/>
            <person name="Mueller R."/>
        </authorList>
    </citation>
    <scope>NUCLEOTIDE SEQUENCE [LARGE SCALE GENOMIC DNA]</scope>
    <source>
        <strain evidence="1 2">MSr12523</strain>
    </source>
</reference>
<protein>
    <submittedName>
        <fullName evidence="1">Uncharacterized protein</fullName>
    </submittedName>
</protein>
<sequence length="141" mass="15915">MGIVLRIGEQAAITSDDELVANFSRPDARTFGDDDTLIDWQKNTLWMDYGTWGRFCRRTGLRSLFHDEEVGLLRNDPGYVVLEQGHYDILAAALARWQKAHPNATPGLNSGQDRILAYLLWFESWMAWALEGCAQGAIALE</sequence>
<dbReference type="RefSeq" id="WP_394845169.1">
    <property type="nucleotide sequence ID" value="NZ_CP089982.1"/>
</dbReference>
<organism evidence="1 2">
    <name type="scientific">Pendulispora brunnea</name>
    <dbReference type="NCBI Taxonomy" id="2905690"/>
    <lineage>
        <taxon>Bacteria</taxon>
        <taxon>Pseudomonadati</taxon>
        <taxon>Myxococcota</taxon>
        <taxon>Myxococcia</taxon>
        <taxon>Myxococcales</taxon>
        <taxon>Sorangiineae</taxon>
        <taxon>Pendulisporaceae</taxon>
        <taxon>Pendulispora</taxon>
    </lineage>
</organism>
<dbReference type="Proteomes" id="UP001379533">
    <property type="component" value="Chromosome"/>
</dbReference>
<keyword evidence="2" id="KW-1185">Reference proteome</keyword>
<evidence type="ECO:0000313" key="2">
    <source>
        <dbReference type="Proteomes" id="UP001379533"/>
    </source>
</evidence>